<dbReference type="AlphaFoldDB" id="A0A9X1HJP8"/>
<sequence length="345" mass="39737">MLLVLVEGGALLLNKAGFWPFSAPTYDQTLITKDNILADIDSVVGIWRQPNMDTRITGNCFDIQYSSNSFGARDIEWDLSTSENGTVFLGDSYIEGYGINTKSRVSDLYGLMTNRETYNLAISGHFGPTQYRLIYEKLYKMLPHDEVIIGLNLPTDISDEDIDKWRNRRRYRPYLVGDFPDFEIEYGTVALDNSVYSRSKNTSQSMKVILNEYSFIYHALLNLKGVKMASDPVHIRNYGEKFDKALIDRIAYNLIQIDSLAGKNKKVYCLLLPNREVLDKEGWIFEEYFNQIKEYPGVENINFISIRDSLQDTDSMDIFLPCDEHWNSHGNRLIAQILKNRIHGN</sequence>
<dbReference type="EMBL" id="JAIXNE010000001">
    <property type="protein sequence ID" value="MCA6073419.1"/>
    <property type="molecule type" value="Genomic_DNA"/>
</dbReference>
<accession>A0A9X1HJP8</accession>
<proteinExistence type="predicted"/>
<organism evidence="1 2">
    <name type="scientific">Fulvivirga sedimenti</name>
    <dbReference type="NCBI Taxonomy" id="2879465"/>
    <lineage>
        <taxon>Bacteria</taxon>
        <taxon>Pseudomonadati</taxon>
        <taxon>Bacteroidota</taxon>
        <taxon>Cytophagia</taxon>
        <taxon>Cytophagales</taxon>
        <taxon>Fulvivirgaceae</taxon>
        <taxon>Fulvivirga</taxon>
    </lineage>
</organism>
<dbReference type="RefSeq" id="WP_225696536.1">
    <property type="nucleotide sequence ID" value="NZ_JAIXNE010000001.1"/>
</dbReference>
<protein>
    <recommendedName>
        <fullName evidence="3">AlgX/AlgJ SGNH hydrolase-like domain-containing protein</fullName>
    </recommendedName>
</protein>
<gene>
    <name evidence="1" type="ORF">LDX50_00980</name>
</gene>
<dbReference type="Proteomes" id="UP001139409">
    <property type="component" value="Unassembled WGS sequence"/>
</dbReference>
<name>A0A9X1HJP8_9BACT</name>
<evidence type="ECO:0000313" key="1">
    <source>
        <dbReference type="EMBL" id="MCA6073419.1"/>
    </source>
</evidence>
<evidence type="ECO:0000313" key="2">
    <source>
        <dbReference type="Proteomes" id="UP001139409"/>
    </source>
</evidence>
<keyword evidence="2" id="KW-1185">Reference proteome</keyword>
<reference evidence="1" key="1">
    <citation type="submission" date="2021-09" db="EMBL/GenBank/DDBJ databases">
        <title>Fulvivirga sp. isolated from coastal sediment.</title>
        <authorList>
            <person name="Yu H."/>
        </authorList>
    </citation>
    <scope>NUCLEOTIDE SEQUENCE</scope>
    <source>
        <strain evidence="1">1062</strain>
    </source>
</reference>
<evidence type="ECO:0008006" key="3">
    <source>
        <dbReference type="Google" id="ProtNLM"/>
    </source>
</evidence>
<dbReference type="SUPFAM" id="SSF52266">
    <property type="entry name" value="SGNH hydrolase"/>
    <property type="match status" value="1"/>
</dbReference>
<comment type="caution">
    <text evidence="1">The sequence shown here is derived from an EMBL/GenBank/DDBJ whole genome shotgun (WGS) entry which is preliminary data.</text>
</comment>